<evidence type="ECO:0000256" key="3">
    <source>
        <dbReference type="ARBA" id="ARBA00022692"/>
    </source>
</evidence>
<evidence type="ECO:0000256" key="7">
    <source>
        <dbReference type="ARBA" id="ARBA00023170"/>
    </source>
</evidence>
<name>A0ABP1FWR2_9CHLO</name>
<keyword evidence="4 11" id="KW-1133">Transmembrane helix</keyword>
<feature type="transmembrane region" description="Helical" evidence="11">
    <location>
        <begin position="387"/>
        <end position="411"/>
    </location>
</feature>
<keyword evidence="6 11" id="KW-0472">Membrane</keyword>
<accession>A0ABP1FWR2</accession>
<evidence type="ECO:0000256" key="6">
    <source>
        <dbReference type="ARBA" id="ARBA00023136"/>
    </source>
</evidence>
<dbReference type="PANTHER" id="PTHR18966">
    <property type="entry name" value="IONOTROPIC GLUTAMATE RECEPTOR"/>
    <property type="match status" value="1"/>
</dbReference>
<dbReference type="Pfam" id="PF00060">
    <property type="entry name" value="Lig_chan"/>
    <property type="match status" value="1"/>
</dbReference>
<comment type="subcellular location">
    <subcellularLocation>
        <location evidence="1">Membrane</location>
        <topology evidence="1">Multi-pass membrane protein</topology>
    </subcellularLocation>
</comment>
<keyword evidence="14" id="KW-1185">Reference proteome</keyword>
<proteinExistence type="predicted"/>
<protein>
    <submittedName>
        <fullName evidence="13">G4176 protein</fullName>
    </submittedName>
</protein>
<dbReference type="Gene3D" id="1.10.287.70">
    <property type="match status" value="1"/>
</dbReference>
<evidence type="ECO:0000256" key="1">
    <source>
        <dbReference type="ARBA" id="ARBA00004141"/>
    </source>
</evidence>
<feature type="transmembrane region" description="Helical" evidence="11">
    <location>
        <begin position="200"/>
        <end position="224"/>
    </location>
</feature>
<dbReference type="SUPFAM" id="SSF53850">
    <property type="entry name" value="Periplasmic binding protein-like II"/>
    <property type="match status" value="1"/>
</dbReference>
<evidence type="ECO:0000256" key="8">
    <source>
        <dbReference type="ARBA" id="ARBA00023180"/>
    </source>
</evidence>
<evidence type="ECO:0000256" key="11">
    <source>
        <dbReference type="SAM" id="Phobius"/>
    </source>
</evidence>
<dbReference type="SMART" id="SM00079">
    <property type="entry name" value="PBPe"/>
    <property type="match status" value="1"/>
</dbReference>
<dbReference type="Gene3D" id="3.40.190.10">
    <property type="entry name" value="Periplasmic binding protein-like II"/>
    <property type="match status" value="2"/>
</dbReference>
<keyword evidence="5" id="KW-0406">Ion transport</keyword>
<evidence type="ECO:0000259" key="12">
    <source>
        <dbReference type="SMART" id="SM00079"/>
    </source>
</evidence>
<evidence type="ECO:0000256" key="9">
    <source>
        <dbReference type="ARBA" id="ARBA00023286"/>
    </source>
</evidence>
<evidence type="ECO:0000256" key="2">
    <source>
        <dbReference type="ARBA" id="ARBA00022448"/>
    </source>
</evidence>
<feature type="transmembrane region" description="Helical" evidence="11">
    <location>
        <begin position="130"/>
        <end position="150"/>
    </location>
</feature>
<feature type="transmembrane region" description="Helical" evidence="11">
    <location>
        <begin position="107"/>
        <end position="124"/>
    </location>
</feature>
<evidence type="ECO:0000313" key="13">
    <source>
        <dbReference type="EMBL" id="CAL5221907.1"/>
    </source>
</evidence>
<comment type="caution">
    <text evidence="13">The sequence shown here is derived from an EMBL/GenBank/DDBJ whole genome shotgun (WGS) entry which is preliminary data.</text>
</comment>
<sequence>MAVHVSCPPSRLPFSSFTKGASGNYSYAGFLIDLLPLLLEQAGIGEELQYSPAIDNARTGAISALRHGTADICAFPFTATYEPEFDQTVSVYNVGLRLLIKGTEEQSAVLVFLAPFSAALWITIACSPFFVAAVLTVIAKLTPLGIYNIVRTRQIDHHTGPHPVEEHAIEAESESFLLEAWMAMVGQALVPRGRSWAVRLVSLAAGLFGVVLLAAYTANLAAILTDTSASTSIKSVQDVLRRDELIALRPSGYTWTFFQTSRDPVIQQLQKNLVPFVENDKGTALLREDKVAAVMDVNPFLTSMADTSPCDLKVVGDPIGATSTVFLLPKGSNLTQPLNRAILELSEKGVLDELEEKWMKPKVCPDDSDLKTGNTAPQLNIMSFRGLYYMLFVFAALSLLWTAVEHVGLAVMSRNKTMREKAENISEFLTSDGSHLFKEGEKGRRALQEPRGVMYMRRTMSKDDSQLEMGDQKAEHGAMHRVMHVGPSDAQRTSDAHVVLSSMPAARYY</sequence>
<dbReference type="InterPro" id="IPR001320">
    <property type="entry name" value="Iontro_rcpt_C"/>
</dbReference>
<feature type="domain" description="Ionotropic glutamate receptor C-terminal" evidence="12">
    <location>
        <begin position="2"/>
        <end position="361"/>
    </location>
</feature>
<keyword evidence="7" id="KW-0675">Receptor</keyword>
<dbReference type="Proteomes" id="UP001497392">
    <property type="component" value="Unassembled WGS sequence"/>
</dbReference>
<dbReference type="InterPro" id="IPR015683">
    <property type="entry name" value="Ionotropic_Glu_rcpt"/>
</dbReference>
<evidence type="ECO:0000256" key="10">
    <source>
        <dbReference type="ARBA" id="ARBA00023303"/>
    </source>
</evidence>
<keyword evidence="9" id="KW-1071">Ligand-gated ion channel</keyword>
<keyword evidence="8" id="KW-0325">Glycoprotein</keyword>
<evidence type="ECO:0000256" key="4">
    <source>
        <dbReference type="ARBA" id="ARBA00022989"/>
    </source>
</evidence>
<keyword evidence="3 11" id="KW-0812">Transmembrane</keyword>
<gene>
    <name evidence="13" type="primary">g4176</name>
    <name evidence="13" type="ORF">VP750_LOCUS3566</name>
</gene>
<evidence type="ECO:0000256" key="5">
    <source>
        <dbReference type="ARBA" id="ARBA00023065"/>
    </source>
</evidence>
<keyword evidence="10" id="KW-0407">Ion channel</keyword>
<dbReference type="EMBL" id="CAXHTA020000006">
    <property type="protein sequence ID" value="CAL5221907.1"/>
    <property type="molecule type" value="Genomic_DNA"/>
</dbReference>
<evidence type="ECO:0000313" key="14">
    <source>
        <dbReference type="Proteomes" id="UP001497392"/>
    </source>
</evidence>
<organism evidence="13 14">
    <name type="scientific">Coccomyxa viridis</name>
    <dbReference type="NCBI Taxonomy" id="1274662"/>
    <lineage>
        <taxon>Eukaryota</taxon>
        <taxon>Viridiplantae</taxon>
        <taxon>Chlorophyta</taxon>
        <taxon>core chlorophytes</taxon>
        <taxon>Trebouxiophyceae</taxon>
        <taxon>Trebouxiophyceae incertae sedis</taxon>
        <taxon>Coccomyxaceae</taxon>
        <taxon>Coccomyxa</taxon>
    </lineage>
</organism>
<keyword evidence="2" id="KW-0813">Transport</keyword>
<reference evidence="13 14" key="1">
    <citation type="submission" date="2024-06" db="EMBL/GenBank/DDBJ databases">
        <authorList>
            <person name="Kraege A."/>
            <person name="Thomma B."/>
        </authorList>
    </citation>
    <scope>NUCLEOTIDE SEQUENCE [LARGE SCALE GENOMIC DNA]</scope>
</reference>